<dbReference type="InterPro" id="IPR033116">
    <property type="entry name" value="TRYPSIN_SER"/>
</dbReference>
<accession>A0ABV7UNL0</accession>
<evidence type="ECO:0000256" key="3">
    <source>
        <dbReference type="SAM" id="MobiDB-lite"/>
    </source>
</evidence>
<organism evidence="6 7">
    <name type="scientific">Camelimonas fluminis</name>
    <dbReference type="NCBI Taxonomy" id="1576911"/>
    <lineage>
        <taxon>Bacteria</taxon>
        <taxon>Pseudomonadati</taxon>
        <taxon>Pseudomonadota</taxon>
        <taxon>Alphaproteobacteria</taxon>
        <taxon>Hyphomicrobiales</taxon>
        <taxon>Chelatococcaceae</taxon>
        <taxon>Camelimonas</taxon>
    </lineage>
</organism>
<keyword evidence="2" id="KW-0645">Protease</keyword>
<evidence type="ECO:0000256" key="2">
    <source>
        <dbReference type="RuleBase" id="RU363034"/>
    </source>
</evidence>
<dbReference type="EMBL" id="JBHRYC010000115">
    <property type="protein sequence ID" value="MFC3640118.1"/>
    <property type="molecule type" value="Genomic_DNA"/>
</dbReference>
<proteinExistence type="predicted"/>
<gene>
    <name evidence="6" type="ORF">ACFONL_22520</name>
</gene>
<feature type="compositionally biased region" description="Low complexity" evidence="3">
    <location>
        <begin position="591"/>
        <end position="602"/>
    </location>
</feature>
<dbReference type="RefSeq" id="WP_376853188.1">
    <property type="nucleotide sequence ID" value="NZ_JBHRYC010000115.1"/>
</dbReference>
<dbReference type="SUPFAM" id="SSF51126">
    <property type="entry name" value="Pectin lyase-like"/>
    <property type="match status" value="1"/>
</dbReference>
<dbReference type="Proteomes" id="UP001595704">
    <property type="component" value="Unassembled WGS sequence"/>
</dbReference>
<dbReference type="Gene3D" id="2.40.10.10">
    <property type="entry name" value="Trypsin-like serine proteases"/>
    <property type="match status" value="1"/>
</dbReference>
<dbReference type="InterPro" id="IPR043504">
    <property type="entry name" value="Peptidase_S1_PA_chymotrypsin"/>
</dbReference>
<dbReference type="InterPro" id="IPR051487">
    <property type="entry name" value="Ser/Thr_Proteases_Immune/Dev"/>
</dbReference>
<feature type="transmembrane region" description="Helical" evidence="4">
    <location>
        <begin position="28"/>
        <end position="49"/>
    </location>
</feature>
<sequence length="719" mass="75224">MRIHSTAVNTHKVSDRASRQWSYGASRIALMAMAGMLAFAPLPAVAIVLNDVAAANLPGAGAPTEKVHEWYDAGNAYPNVVAVFDKTNGTLCTGTLLNHRTVLSAAHCFYNKTTQALYLALDREIKFAPDAVNASTSDRAVAGFAVNPLFGHALFAADPNDVALVAMKTPVTNVAPVRLLQPGEALPAPGTLVRIAGYGRYGVASGVPQTDLRRRVGDTTVGTTGPNILGDVLVQVEFRDPANPAAHNLYNQTAPVPEWQSAPESGDSGGPMFMVMPDGSLAQIGVMSAGGAGYGSSARYPEIPFNRGWIDASNPLRYITANPGTWAWSDPAAWTDGGNPAGTAPYNRDGAPYSQSHGDAGRYYEVFLSNASHVFVDNAPVIDRLVIANADAKLEIQTGQQLSVELQSLLQNGHVRVDGVLETGRFIDPDPNNKYAGFTQYNGRVSGTGVIIAHGGFVQKGGVLSPGYSGALGQLTIQGDYFQEAAGTLAVRVDEHAGSDRLVVTGQANLAGNLSVAVLTHAPARTQQFTVLQAGSLSGGFSAIDVNLPAFAWTTHVVGNSIVVVADHVDYTDDVEPTNPVHPGEPGKPGEPGNPAEPGQPEWLPIAPRYEVLNAHGSARALTIIANRIPLDEAYAAAEAVRIGDVPFPSTPALAVASLNTMDAETLSRALLALPPSGFHTQTGFGIVTSRLTSAAIFERLGSLGGSVAPGFSNLNALN</sequence>
<feature type="domain" description="Peptidase S1" evidence="5">
    <location>
        <begin position="57"/>
        <end position="315"/>
    </location>
</feature>
<protein>
    <submittedName>
        <fullName evidence="6">Trypsin-like serine protease</fullName>
        <ecNumber evidence="6">3.4.21.-</ecNumber>
    </submittedName>
</protein>
<dbReference type="PRINTS" id="PR00722">
    <property type="entry name" value="CHYMOTRYPSIN"/>
</dbReference>
<evidence type="ECO:0000313" key="7">
    <source>
        <dbReference type="Proteomes" id="UP001595704"/>
    </source>
</evidence>
<dbReference type="SMART" id="SM00020">
    <property type="entry name" value="Tryp_SPc"/>
    <property type="match status" value="1"/>
</dbReference>
<dbReference type="PROSITE" id="PS00134">
    <property type="entry name" value="TRYPSIN_HIS"/>
    <property type="match status" value="1"/>
</dbReference>
<evidence type="ECO:0000313" key="6">
    <source>
        <dbReference type="EMBL" id="MFC3640118.1"/>
    </source>
</evidence>
<keyword evidence="2 6" id="KW-0378">Hydrolase</keyword>
<feature type="non-terminal residue" evidence="6">
    <location>
        <position position="719"/>
    </location>
</feature>
<name>A0ABV7UNL0_9HYPH</name>
<dbReference type="GO" id="GO:0016787">
    <property type="term" value="F:hydrolase activity"/>
    <property type="evidence" value="ECO:0007669"/>
    <property type="project" value="UniProtKB-KW"/>
</dbReference>
<dbReference type="PANTHER" id="PTHR24256">
    <property type="entry name" value="TRYPTASE-RELATED"/>
    <property type="match status" value="1"/>
</dbReference>
<feature type="region of interest" description="Disordered" evidence="3">
    <location>
        <begin position="574"/>
        <end position="603"/>
    </location>
</feature>
<dbReference type="InterPro" id="IPR009003">
    <property type="entry name" value="Peptidase_S1_PA"/>
</dbReference>
<dbReference type="InterPro" id="IPR018114">
    <property type="entry name" value="TRYPSIN_HIS"/>
</dbReference>
<evidence type="ECO:0000256" key="4">
    <source>
        <dbReference type="SAM" id="Phobius"/>
    </source>
</evidence>
<dbReference type="InterPro" id="IPR001254">
    <property type="entry name" value="Trypsin_dom"/>
</dbReference>
<evidence type="ECO:0000259" key="5">
    <source>
        <dbReference type="PROSITE" id="PS50240"/>
    </source>
</evidence>
<keyword evidence="4" id="KW-1133">Transmembrane helix</keyword>
<keyword evidence="4" id="KW-0472">Membrane</keyword>
<evidence type="ECO:0000256" key="1">
    <source>
        <dbReference type="ARBA" id="ARBA00023157"/>
    </source>
</evidence>
<keyword evidence="2" id="KW-0720">Serine protease</keyword>
<dbReference type="InterPro" id="IPR011050">
    <property type="entry name" value="Pectin_lyase_fold/virulence"/>
</dbReference>
<keyword evidence="4" id="KW-0812">Transmembrane</keyword>
<dbReference type="PROSITE" id="PS50240">
    <property type="entry name" value="TRYPSIN_DOM"/>
    <property type="match status" value="1"/>
</dbReference>
<dbReference type="Pfam" id="PF00089">
    <property type="entry name" value="Trypsin"/>
    <property type="match status" value="1"/>
</dbReference>
<dbReference type="InterPro" id="IPR001314">
    <property type="entry name" value="Peptidase_S1A"/>
</dbReference>
<comment type="caution">
    <text evidence="6">The sequence shown here is derived from an EMBL/GenBank/DDBJ whole genome shotgun (WGS) entry which is preliminary data.</text>
</comment>
<dbReference type="SUPFAM" id="SSF50494">
    <property type="entry name" value="Trypsin-like serine proteases"/>
    <property type="match status" value="1"/>
</dbReference>
<keyword evidence="7" id="KW-1185">Reference proteome</keyword>
<dbReference type="PROSITE" id="PS00135">
    <property type="entry name" value="TRYPSIN_SER"/>
    <property type="match status" value="1"/>
</dbReference>
<keyword evidence="1" id="KW-1015">Disulfide bond</keyword>
<reference evidence="7" key="1">
    <citation type="journal article" date="2019" name="Int. J. Syst. Evol. Microbiol.">
        <title>The Global Catalogue of Microorganisms (GCM) 10K type strain sequencing project: providing services to taxonomists for standard genome sequencing and annotation.</title>
        <authorList>
            <consortium name="The Broad Institute Genomics Platform"/>
            <consortium name="The Broad Institute Genome Sequencing Center for Infectious Disease"/>
            <person name="Wu L."/>
            <person name="Ma J."/>
        </authorList>
    </citation>
    <scope>NUCLEOTIDE SEQUENCE [LARGE SCALE GENOMIC DNA]</scope>
    <source>
        <strain evidence="7">KCTC 42282</strain>
    </source>
</reference>
<dbReference type="EC" id="3.4.21.-" evidence="6"/>